<dbReference type="Proteomes" id="UP001595699">
    <property type="component" value="Unassembled WGS sequence"/>
</dbReference>
<organism evidence="1 2">
    <name type="scientific">Tenggerimyces flavus</name>
    <dbReference type="NCBI Taxonomy" id="1708749"/>
    <lineage>
        <taxon>Bacteria</taxon>
        <taxon>Bacillati</taxon>
        <taxon>Actinomycetota</taxon>
        <taxon>Actinomycetes</taxon>
        <taxon>Propionibacteriales</taxon>
        <taxon>Nocardioidaceae</taxon>
        <taxon>Tenggerimyces</taxon>
    </lineage>
</organism>
<keyword evidence="2" id="KW-1185">Reference proteome</keyword>
<name>A0ABV7YDY3_9ACTN</name>
<comment type="caution">
    <text evidence="1">The sequence shown here is derived from an EMBL/GenBank/DDBJ whole genome shotgun (WGS) entry which is preliminary data.</text>
</comment>
<evidence type="ECO:0000313" key="2">
    <source>
        <dbReference type="Proteomes" id="UP001595699"/>
    </source>
</evidence>
<dbReference type="RefSeq" id="WP_205117727.1">
    <property type="nucleotide sequence ID" value="NZ_JAFBCM010000001.1"/>
</dbReference>
<proteinExistence type="predicted"/>
<dbReference type="EMBL" id="JBHRZH010000018">
    <property type="protein sequence ID" value="MFC3763363.1"/>
    <property type="molecule type" value="Genomic_DNA"/>
</dbReference>
<gene>
    <name evidence="1" type="ORF">ACFOUW_21170</name>
</gene>
<protein>
    <submittedName>
        <fullName evidence="1">Uncharacterized protein</fullName>
    </submittedName>
</protein>
<evidence type="ECO:0000313" key="1">
    <source>
        <dbReference type="EMBL" id="MFC3763363.1"/>
    </source>
</evidence>
<sequence length="128" mass="13489">MPLILRRTGGFAGFNDNLTVKADGTATLVSRGNKPLTCTVEAKTFEKLNTAMQAMGTVAAPGGKPSKTPPIADEIYLTLIVGDQTIRYQSLGDAASTWKPVFDVMNQILGSAFALQHKTNTEAGACTA</sequence>
<reference evidence="2" key="1">
    <citation type="journal article" date="2019" name="Int. J. Syst. Evol. Microbiol.">
        <title>The Global Catalogue of Microorganisms (GCM) 10K type strain sequencing project: providing services to taxonomists for standard genome sequencing and annotation.</title>
        <authorList>
            <consortium name="The Broad Institute Genomics Platform"/>
            <consortium name="The Broad Institute Genome Sequencing Center for Infectious Disease"/>
            <person name="Wu L."/>
            <person name="Ma J."/>
        </authorList>
    </citation>
    <scope>NUCLEOTIDE SEQUENCE [LARGE SCALE GENOMIC DNA]</scope>
    <source>
        <strain evidence="2">CGMCC 4.7241</strain>
    </source>
</reference>
<accession>A0ABV7YDY3</accession>